<gene>
    <name evidence="1" type="ORF">PDIGIT_LOCUS4489</name>
</gene>
<organism evidence="1 2">
    <name type="scientific">Periconia digitata</name>
    <dbReference type="NCBI Taxonomy" id="1303443"/>
    <lineage>
        <taxon>Eukaryota</taxon>
        <taxon>Fungi</taxon>
        <taxon>Dikarya</taxon>
        <taxon>Ascomycota</taxon>
        <taxon>Pezizomycotina</taxon>
        <taxon>Dothideomycetes</taxon>
        <taxon>Pleosporomycetidae</taxon>
        <taxon>Pleosporales</taxon>
        <taxon>Massarineae</taxon>
        <taxon>Periconiaceae</taxon>
        <taxon>Periconia</taxon>
    </lineage>
</organism>
<keyword evidence="2" id="KW-1185">Reference proteome</keyword>
<sequence>MHTNTTSLRKPMGVRKVNVYMGKANNRIIVAEGVPVDLLVNFSGLAKNQLQNTNNSLSIKDSNKSIVKWTLKYMMSGELESEFAQIWAMKTSDVCMLHDFAKYFQCPRLVHRVEPVIRSRISDMVILILQPNLENHEPTMKLAKDSKFVAKLLDYAVQRALAARIARGKAYYARIEQAKKNRAAERNKHNKSQVVCYTRGKKGHISRYCNYVKTVEVDNGGVRTCTRQVRPGEVTRTGLII</sequence>
<comment type="caution">
    <text evidence="1">The sequence shown here is derived from an EMBL/GenBank/DDBJ whole genome shotgun (WGS) entry which is preliminary data.</text>
</comment>
<name>A0A9W4XK48_9PLEO</name>
<evidence type="ECO:0000313" key="1">
    <source>
        <dbReference type="EMBL" id="CAI6331464.1"/>
    </source>
</evidence>
<dbReference type="OrthoDB" id="3863715at2759"/>
<evidence type="ECO:0000313" key="2">
    <source>
        <dbReference type="Proteomes" id="UP001152607"/>
    </source>
</evidence>
<reference evidence="1" key="1">
    <citation type="submission" date="2023-01" db="EMBL/GenBank/DDBJ databases">
        <authorList>
            <person name="Van Ghelder C."/>
            <person name="Rancurel C."/>
        </authorList>
    </citation>
    <scope>NUCLEOTIDE SEQUENCE</scope>
    <source>
        <strain evidence="1">CNCM I-4278</strain>
    </source>
</reference>
<accession>A0A9W4XK48</accession>
<dbReference type="AlphaFoldDB" id="A0A9W4XK48"/>
<dbReference type="Proteomes" id="UP001152607">
    <property type="component" value="Unassembled WGS sequence"/>
</dbReference>
<dbReference type="EMBL" id="CAOQHR010000003">
    <property type="protein sequence ID" value="CAI6331464.1"/>
    <property type="molecule type" value="Genomic_DNA"/>
</dbReference>
<protein>
    <submittedName>
        <fullName evidence="1">Uncharacterized protein</fullName>
    </submittedName>
</protein>
<proteinExistence type="predicted"/>